<keyword evidence="2" id="KW-1185">Reference proteome</keyword>
<evidence type="ECO:0000313" key="1">
    <source>
        <dbReference type="EMBL" id="CAG8746385.1"/>
    </source>
</evidence>
<name>A0ACA9QFJ1_9GLOM</name>
<reference evidence="1" key="1">
    <citation type="submission" date="2021-06" db="EMBL/GenBank/DDBJ databases">
        <authorList>
            <person name="Kallberg Y."/>
            <person name="Tangrot J."/>
            <person name="Rosling A."/>
        </authorList>
    </citation>
    <scope>NUCLEOTIDE SEQUENCE</scope>
    <source>
        <strain evidence="1">28 12/20/2015</strain>
    </source>
</reference>
<sequence length="97" mass="11208">NTGTLANRDEKNKVHHFSSKPIPPNEFKYRINSSFNSSLDFKSEKHICHDNKYTNDEKIYFVPTPFCQWKISLHTENDLSGLKSINIHLVTDGCLIV</sequence>
<proteinExistence type="predicted"/>
<dbReference type="Proteomes" id="UP000789366">
    <property type="component" value="Unassembled WGS sequence"/>
</dbReference>
<feature type="non-terminal residue" evidence="1">
    <location>
        <position position="1"/>
    </location>
</feature>
<comment type="caution">
    <text evidence="1">The sequence shown here is derived from an EMBL/GenBank/DDBJ whole genome shotgun (WGS) entry which is preliminary data.</text>
</comment>
<organism evidence="1 2">
    <name type="scientific">Cetraspora pellucida</name>
    <dbReference type="NCBI Taxonomy" id="1433469"/>
    <lineage>
        <taxon>Eukaryota</taxon>
        <taxon>Fungi</taxon>
        <taxon>Fungi incertae sedis</taxon>
        <taxon>Mucoromycota</taxon>
        <taxon>Glomeromycotina</taxon>
        <taxon>Glomeromycetes</taxon>
        <taxon>Diversisporales</taxon>
        <taxon>Gigasporaceae</taxon>
        <taxon>Cetraspora</taxon>
    </lineage>
</organism>
<evidence type="ECO:0000313" key="2">
    <source>
        <dbReference type="Proteomes" id="UP000789366"/>
    </source>
</evidence>
<gene>
    <name evidence="1" type="ORF">SPELUC_LOCUS14163</name>
</gene>
<dbReference type="EMBL" id="CAJVPW010040503">
    <property type="protein sequence ID" value="CAG8746385.1"/>
    <property type="molecule type" value="Genomic_DNA"/>
</dbReference>
<protein>
    <submittedName>
        <fullName evidence="1">3217_t:CDS:1</fullName>
    </submittedName>
</protein>
<accession>A0ACA9QFJ1</accession>